<protein>
    <submittedName>
        <fullName evidence="1">Uncharacterized protein</fullName>
    </submittedName>
</protein>
<name>A0ACB7XJ31_9ERIC</name>
<reference evidence="1 2" key="1">
    <citation type="journal article" date="2021" name="Hortic Res">
        <title>High-quality reference genome and annotation aids understanding of berry development for evergreen blueberry (Vaccinium darrowii).</title>
        <authorList>
            <person name="Yu J."/>
            <person name="Hulse-Kemp A.M."/>
            <person name="Babiker E."/>
            <person name="Staton M."/>
        </authorList>
    </citation>
    <scope>NUCLEOTIDE SEQUENCE [LARGE SCALE GENOMIC DNA]</scope>
    <source>
        <strain evidence="2">cv. NJ 8807/NJ 8810</strain>
        <tissue evidence="1">Young leaf</tissue>
    </source>
</reference>
<dbReference type="Proteomes" id="UP000828048">
    <property type="component" value="Chromosome 10"/>
</dbReference>
<gene>
    <name evidence="1" type="ORF">Vadar_021821</name>
</gene>
<evidence type="ECO:0000313" key="1">
    <source>
        <dbReference type="EMBL" id="KAH7840801.1"/>
    </source>
</evidence>
<comment type="caution">
    <text evidence="1">The sequence shown here is derived from an EMBL/GenBank/DDBJ whole genome shotgun (WGS) entry which is preliminary data.</text>
</comment>
<sequence>MKPCCCNLTWCQLKAFAEARQLDIGKAVHCHILHSVLNRSRIVCNSLLNMYYTCLSSTVDETGYGDDLVCKVFDTMRKRGVIAWNTMISCINSSCLSAGIVSLGKQLHCFVIHNCLDNNFFVASALIDMYSKSGAISYAENVFSMSPERNSVTYTKMILGYGQHGFGEKALSLFYSMRESDIRLDTSALLSDPCAAVNCIKWSPTSFLKMGCGISRDHCCIPFITLPPESSPPLSI</sequence>
<accession>A0ACB7XJ31</accession>
<organism evidence="1 2">
    <name type="scientific">Vaccinium darrowii</name>
    <dbReference type="NCBI Taxonomy" id="229202"/>
    <lineage>
        <taxon>Eukaryota</taxon>
        <taxon>Viridiplantae</taxon>
        <taxon>Streptophyta</taxon>
        <taxon>Embryophyta</taxon>
        <taxon>Tracheophyta</taxon>
        <taxon>Spermatophyta</taxon>
        <taxon>Magnoliopsida</taxon>
        <taxon>eudicotyledons</taxon>
        <taxon>Gunneridae</taxon>
        <taxon>Pentapetalae</taxon>
        <taxon>asterids</taxon>
        <taxon>Ericales</taxon>
        <taxon>Ericaceae</taxon>
        <taxon>Vaccinioideae</taxon>
        <taxon>Vaccinieae</taxon>
        <taxon>Vaccinium</taxon>
    </lineage>
</organism>
<proteinExistence type="predicted"/>
<dbReference type="EMBL" id="CM037160">
    <property type="protein sequence ID" value="KAH7840801.1"/>
    <property type="molecule type" value="Genomic_DNA"/>
</dbReference>
<evidence type="ECO:0000313" key="2">
    <source>
        <dbReference type="Proteomes" id="UP000828048"/>
    </source>
</evidence>
<keyword evidence="2" id="KW-1185">Reference proteome</keyword>